<gene>
    <name evidence="6" type="ORF">HZS55_15090</name>
</gene>
<dbReference type="InterPro" id="IPR044068">
    <property type="entry name" value="CB"/>
</dbReference>
<protein>
    <submittedName>
        <fullName evidence="6">Site-specific integrase</fullName>
    </submittedName>
</protein>
<name>A0A7D5T710_9EURY</name>
<dbReference type="GO" id="GO:0006310">
    <property type="term" value="P:DNA recombination"/>
    <property type="evidence" value="ECO:0007669"/>
    <property type="project" value="UniProtKB-KW"/>
</dbReference>
<dbReference type="Gene3D" id="1.10.443.10">
    <property type="entry name" value="Intergrase catalytic core"/>
    <property type="match status" value="1"/>
</dbReference>
<proteinExistence type="predicted"/>
<keyword evidence="3" id="KW-0233">DNA recombination</keyword>
<evidence type="ECO:0000259" key="5">
    <source>
        <dbReference type="PROSITE" id="PS51900"/>
    </source>
</evidence>
<dbReference type="OrthoDB" id="198497at2157"/>
<dbReference type="AlphaFoldDB" id="A0A7D5T710"/>
<dbReference type="GO" id="GO:0003677">
    <property type="term" value="F:DNA binding"/>
    <property type="evidence" value="ECO:0007669"/>
    <property type="project" value="UniProtKB-UniRule"/>
</dbReference>
<evidence type="ECO:0000313" key="6">
    <source>
        <dbReference type="EMBL" id="QLH78533.1"/>
    </source>
</evidence>
<dbReference type="GeneID" id="56079215"/>
<organism evidence="6 7">
    <name type="scientific">Halosimplex rubrum</name>
    <dbReference type="NCBI Taxonomy" id="869889"/>
    <lineage>
        <taxon>Archaea</taxon>
        <taxon>Methanobacteriati</taxon>
        <taxon>Methanobacteriota</taxon>
        <taxon>Stenosarchaea group</taxon>
        <taxon>Halobacteria</taxon>
        <taxon>Halobacteriales</taxon>
        <taxon>Haloarculaceae</taxon>
        <taxon>Halosimplex</taxon>
    </lineage>
</organism>
<dbReference type="KEGG" id="hrr:HZS55_15090"/>
<dbReference type="PANTHER" id="PTHR30349">
    <property type="entry name" value="PHAGE INTEGRASE-RELATED"/>
    <property type="match status" value="1"/>
</dbReference>
<keyword evidence="1" id="KW-0229">DNA integration</keyword>
<feature type="domain" description="Core-binding (CB)" evidence="5">
    <location>
        <begin position="15"/>
        <end position="98"/>
    </location>
</feature>
<evidence type="ECO:0000256" key="3">
    <source>
        <dbReference type="ARBA" id="ARBA00023172"/>
    </source>
</evidence>
<dbReference type="InterPro" id="IPR010998">
    <property type="entry name" value="Integrase_recombinase_N"/>
</dbReference>
<dbReference type="InterPro" id="IPR011010">
    <property type="entry name" value="DNA_brk_join_enz"/>
</dbReference>
<reference evidence="6 7" key="1">
    <citation type="submission" date="2020-07" db="EMBL/GenBank/DDBJ databases">
        <title>Halosimplex pelagicum sp. nov. and Halosimplex rubrum sp. nov., isolated from salted brown alga Laminaria, and emended description of the genus Halosimplex.</title>
        <authorList>
            <person name="Cui H."/>
        </authorList>
    </citation>
    <scope>NUCLEOTIDE SEQUENCE [LARGE SCALE GENOMIC DNA]</scope>
    <source>
        <strain evidence="6 7">R27</strain>
    </source>
</reference>
<dbReference type="CDD" id="cd00397">
    <property type="entry name" value="DNA_BRE_C"/>
    <property type="match status" value="1"/>
</dbReference>
<dbReference type="PANTHER" id="PTHR30349:SF41">
    <property type="entry name" value="INTEGRASE_RECOMBINASE PROTEIN MJ0367-RELATED"/>
    <property type="match status" value="1"/>
</dbReference>
<accession>A0A7D5T710</accession>
<dbReference type="PROSITE" id="PS51900">
    <property type="entry name" value="CB"/>
    <property type="match status" value="1"/>
</dbReference>
<dbReference type="GO" id="GO:0015074">
    <property type="term" value="P:DNA integration"/>
    <property type="evidence" value="ECO:0007669"/>
    <property type="project" value="UniProtKB-KW"/>
</dbReference>
<evidence type="ECO:0000256" key="1">
    <source>
        <dbReference type="ARBA" id="ARBA00022908"/>
    </source>
</evidence>
<keyword evidence="7" id="KW-1185">Reference proteome</keyword>
<dbReference type="Gene3D" id="1.10.150.130">
    <property type="match status" value="1"/>
</dbReference>
<evidence type="ECO:0000256" key="4">
    <source>
        <dbReference type="PROSITE-ProRule" id="PRU01248"/>
    </source>
</evidence>
<sequence length="345" mass="39588">MDFNPNPDRDPSEVVQLRKARRDFLNHKKETQKESTARAYKYPTKSFIEFCENHGIEVPGDVNGYVIENWKQKRQDEVKPITVHNNVKHLRVFIKWLEGADLVEYGTYDKIEVPAVPGDGKVSDEVLRAGEAESVLAYLNTYHYASLYHALFQTMWYTGCRISGAMSLDLDDFEPQEHGDNVLRFKNREAEGTPLKNGNKSQRAITIRDPLAETLKDYISMRREGATDENGREPLFTVPSGRLYRQRAYKNIVAISRPCVHGGNCPHSRVIDDCEAAQNKEQSPSCPSSVSLHPVRRGSITNHINEGWPKEKLSERVDVSVEVLDKHYDARTEEKARKNRRQYLE</sequence>
<keyword evidence="2 4" id="KW-0238">DNA-binding</keyword>
<evidence type="ECO:0000256" key="2">
    <source>
        <dbReference type="ARBA" id="ARBA00023125"/>
    </source>
</evidence>
<dbReference type="Proteomes" id="UP000509667">
    <property type="component" value="Chromosome"/>
</dbReference>
<dbReference type="InterPro" id="IPR050090">
    <property type="entry name" value="Tyrosine_recombinase_XerCD"/>
</dbReference>
<dbReference type="SUPFAM" id="SSF56349">
    <property type="entry name" value="DNA breaking-rejoining enzymes"/>
    <property type="match status" value="1"/>
</dbReference>
<evidence type="ECO:0000313" key="7">
    <source>
        <dbReference type="Proteomes" id="UP000509667"/>
    </source>
</evidence>
<dbReference type="RefSeq" id="WP_179908413.1">
    <property type="nucleotide sequence ID" value="NZ_CP058910.1"/>
</dbReference>
<dbReference type="InterPro" id="IPR013762">
    <property type="entry name" value="Integrase-like_cat_sf"/>
</dbReference>
<dbReference type="EMBL" id="CP058910">
    <property type="protein sequence ID" value="QLH78533.1"/>
    <property type="molecule type" value="Genomic_DNA"/>
</dbReference>